<feature type="region of interest" description="Disordered" evidence="8">
    <location>
        <begin position="1185"/>
        <end position="1221"/>
    </location>
</feature>
<keyword evidence="4 7" id="KW-0863">Zinc-finger</keyword>
<evidence type="ECO:0000256" key="2">
    <source>
        <dbReference type="ARBA" id="ARBA00022723"/>
    </source>
</evidence>
<feature type="compositionally biased region" description="Low complexity" evidence="8">
    <location>
        <begin position="437"/>
        <end position="450"/>
    </location>
</feature>
<keyword evidence="6" id="KW-0539">Nucleus</keyword>
<gene>
    <name evidence="10" type="ORF">B9479_008157</name>
</gene>
<dbReference type="PANTHER" id="PTHR40626">
    <property type="entry name" value="MIP31509P"/>
    <property type="match status" value="1"/>
</dbReference>
<dbReference type="GO" id="GO:0000981">
    <property type="term" value="F:DNA-binding transcription factor activity, RNA polymerase II-specific"/>
    <property type="evidence" value="ECO:0007669"/>
    <property type="project" value="InterPro"/>
</dbReference>
<dbReference type="CDD" id="cd12148">
    <property type="entry name" value="fungal_TF_MHR"/>
    <property type="match status" value="1"/>
</dbReference>
<dbReference type="GO" id="GO:0000978">
    <property type="term" value="F:RNA polymerase II cis-regulatory region sequence-specific DNA binding"/>
    <property type="evidence" value="ECO:0007669"/>
    <property type="project" value="InterPro"/>
</dbReference>
<keyword evidence="3" id="KW-0677">Repeat</keyword>
<dbReference type="Proteomes" id="UP000322245">
    <property type="component" value="Unassembled WGS sequence"/>
</dbReference>
<dbReference type="InterPro" id="IPR036236">
    <property type="entry name" value="Znf_C2H2_sf"/>
</dbReference>
<feature type="region of interest" description="Disordered" evidence="8">
    <location>
        <begin position="330"/>
        <end position="373"/>
    </location>
</feature>
<protein>
    <recommendedName>
        <fullName evidence="9">C2H2-type domain-containing protein</fullName>
    </recommendedName>
</protein>
<name>A0A5D3AKU6_9TREE</name>
<feature type="region of interest" description="Disordered" evidence="8">
    <location>
        <begin position="393"/>
        <end position="467"/>
    </location>
</feature>
<feature type="region of interest" description="Disordered" evidence="8">
    <location>
        <begin position="595"/>
        <end position="624"/>
    </location>
</feature>
<accession>A0A5D3AKU6</accession>
<feature type="compositionally biased region" description="Pro residues" evidence="8">
    <location>
        <begin position="17"/>
        <end position="27"/>
    </location>
</feature>
<dbReference type="GO" id="GO:0006351">
    <property type="term" value="P:DNA-templated transcription"/>
    <property type="evidence" value="ECO:0007669"/>
    <property type="project" value="InterPro"/>
</dbReference>
<feature type="domain" description="C2H2-type" evidence="9">
    <location>
        <begin position="78"/>
        <end position="106"/>
    </location>
</feature>
<dbReference type="PROSITE" id="PS00028">
    <property type="entry name" value="ZINC_FINGER_C2H2_1"/>
    <property type="match status" value="2"/>
</dbReference>
<keyword evidence="2" id="KW-0479">Metal-binding</keyword>
<feature type="region of interest" description="Disordered" evidence="8">
    <location>
        <begin position="250"/>
        <end position="270"/>
    </location>
</feature>
<feature type="region of interest" description="Disordered" evidence="8">
    <location>
        <begin position="962"/>
        <end position="993"/>
    </location>
</feature>
<dbReference type="PROSITE" id="PS50157">
    <property type="entry name" value="ZINC_FINGER_C2H2_2"/>
    <property type="match status" value="2"/>
</dbReference>
<organism evidence="10 11">
    <name type="scientific">Cryptococcus floricola</name>
    <dbReference type="NCBI Taxonomy" id="2591691"/>
    <lineage>
        <taxon>Eukaryota</taxon>
        <taxon>Fungi</taxon>
        <taxon>Dikarya</taxon>
        <taxon>Basidiomycota</taxon>
        <taxon>Agaricomycotina</taxon>
        <taxon>Tremellomycetes</taxon>
        <taxon>Tremellales</taxon>
        <taxon>Cryptococcaceae</taxon>
        <taxon>Cryptococcus</taxon>
    </lineage>
</organism>
<feature type="compositionally biased region" description="Gly residues" evidence="8">
    <location>
        <begin position="612"/>
        <end position="623"/>
    </location>
</feature>
<sequence>MAAIPPPADTALATEPSPSPLAPPPAPAASTGGSGRGRNKDGKEKESFACTFPGCGQSYSRMEYLKRHQRKHQDDRPFQCKDCSKAFARSDVLLRHRRRCHPTPPPVDRDTSPPPSNRIYNNMPVSSSRTDARERSPPRARGRKHARQSDAADDQHDRSRPRIDPALQHEHEPEYAAEHGADGEHDERYDDERGYDGNVYGQYYGQTNQDDHPNYSSHLMPLFAQNQAYHSLNDPNHLEDASVLLSMAYPSGVPGGEGQQEQEQRDLPDWASNPTINLIMETAVASANGEQEATKGDGQEGADASADKENGTAQAEPTAAQVISNLAEAAAAAPQPIPNGTSTDGAVNGDSTEGGISSEVIDPTLQDGTPGSEGFLNAMSWLSGLDSQGVLNSNKSSTLGTPAATSGEGSLGQSMSSSTTQESRGQEVASLKTGLTPEESPFPMPSFFCPNASLGGSTNDGSPEKASTPHILHILEQLAKYEVPQTIANPNPERPLLRLDHAAMALQAGEAFDKDSRFYLPAERFAGCYQVPHWALPPLKTLSVMACKTFHTVLNHFSFVHLPTFKLVDTAACLAFAICTVGGIKTGNASLTDRFLWPPPEGNGRPSSSSAAGGGAGGGGGALDGPVVPDQSWESLYECNWYRCTEPTRAAEVRNVANWAGGPVVRSEKTNMLVKSFSLAKGVLMTEYNVALLQALILYHAPNFLSENERERVPANMFLGTIVNQKQITRQIGFFTPENDHCIPSISLPSEPFTPHELDRAWHDWIQLETRRRTAFLVYQLDTISSLESNIPCILSGCEVAYLPLPAPDSLWKAPSAQSWLKGVKKYRPMTLDEAMRRTFYLPTYGPFDALHEKADTQFYNLLNQSDYGPFARMAMVITLLRGIIDIGEGKRDRGDWRDLTDLWVGCSWLRPGKQIIAQNGKDLGIITRESLKERFRLGLQRWREGWDFDSLCSSPTRAATGHCTRPGAGAGAGVSPESDSTSPREEEQSIPKETLNYCEDALPLYWLASGLLGAIISNTTHQPGQNMFSGFNYGDMLKSARTFTRTGEGVPVKLRNMSASHARNERHPSAGPPLYGNASRNPNMSAPSSASASSGPPSNPPASSSLDPSTHSSSHSSTIPTSVSPPDQASGAGNARNDGNDEIINQELSSLAEGMSDGTFAGIMQALTAGSGDLSMQLGLINEQGDGEGEGEGVSVREGAEGGNEGNGGGEESLQGLSDQDIAKQLGFMI</sequence>
<feature type="compositionally biased region" description="Gly residues" evidence="8">
    <location>
        <begin position="1202"/>
        <end position="1212"/>
    </location>
</feature>
<dbReference type="PANTHER" id="PTHR40626:SF11">
    <property type="entry name" value="ZINC FINGER PROTEIN YPR022C"/>
    <property type="match status" value="1"/>
</dbReference>
<evidence type="ECO:0000259" key="9">
    <source>
        <dbReference type="PROSITE" id="PS50157"/>
    </source>
</evidence>
<comment type="caution">
    <text evidence="10">The sequence shown here is derived from an EMBL/GenBank/DDBJ whole genome shotgun (WGS) entry which is preliminary data.</text>
</comment>
<evidence type="ECO:0000256" key="1">
    <source>
        <dbReference type="ARBA" id="ARBA00004123"/>
    </source>
</evidence>
<feature type="region of interest" description="Disordered" evidence="8">
    <location>
        <begin position="97"/>
        <end position="199"/>
    </location>
</feature>
<feature type="region of interest" description="Disordered" evidence="8">
    <location>
        <begin position="1"/>
        <end position="56"/>
    </location>
</feature>
<feature type="compositionally biased region" description="Basic and acidic residues" evidence="8">
    <location>
        <begin position="38"/>
        <end position="47"/>
    </location>
</feature>
<dbReference type="Gene3D" id="3.30.160.60">
    <property type="entry name" value="Classic Zinc Finger"/>
    <property type="match status" value="2"/>
</dbReference>
<comment type="subcellular location">
    <subcellularLocation>
        <location evidence="1">Nucleus</location>
    </subcellularLocation>
</comment>
<feature type="compositionally biased region" description="Polar residues" evidence="8">
    <location>
        <begin position="338"/>
        <end position="355"/>
    </location>
</feature>
<evidence type="ECO:0000313" key="11">
    <source>
        <dbReference type="Proteomes" id="UP000322245"/>
    </source>
</evidence>
<evidence type="ECO:0000256" key="5">
    <source>
        <dbReference type="ARBA" id="ARBA00022833"/>
    </source>
</evidence>
<dbReference type="Pfam" id="PF04082">
    <property type="entry name" value="Fungal_trans"/>
    <property type="match status" value="1"/>
</dbReference>
<dbReference type="InterPro" id="IPR007219">
    <property type="entry name" value="XnlR_reg_dom"/>
</dbReference>
<keyword evidence="5" id="KW-0862">Zinc</keyword>
<evidence type="ECO:0000256" key="7">
    <source>
        <dbReference type="PROSITE-ProRule" id="PRU00042"/>
    </source>
</evidence>
<dbReference type="GO" id="GO:0000785">
    <property type="term" value="C:chromatin"/>
    <property type="evidence" value="ECO:0007669"/>
    <property type="project" value="TreeGrafter"/>
</dbReference>
<feature type="compositionally biased region" description="Polar residues" evidence="8">
    <location>
        <begin position="118"/>
        <end position="129"/>
    </location>
</feature>
<feature type="region of interest" description="Disordered" evidence="8">
    <location>
        <begin position="287"/>
        <end position="317"/>
    </location>
</feature>
<feature type="compositionally biased region" description="Pro residues" evidence="8">
    <location>
        <begin position="102"/>
        <end position="116"/>
    </location>
</feature>
<dbReference type="SMART" id="SM00355">
    <property type="entry name" value="ZnF_C2H2"/>
    <property type="match status" value="2"/>
</dbReference>
<dbReference type="SUPFAM" id="SSF57667">
    <property type="entry name" value="beta-beta-alpha zinc fingers"/>
    <property type="match status" value="1"/>
</dbReference>
<dbReference type="Pfam" id="PF00096">
    <property type="entry name" value="zf-C2H2"/>
    <property type="match status" value="2"/>
</dbReference>
<reference evidence="10 11" key="1">
    <citation type="submission" date="2017-05" db="EMBL/GenBank/DDBJ databases">
        <title>The Genome Sequence of Tsuchiyaea wingfieldii DSM 27421.</title>
        <authorList>
            <person name="Cuomo C."/>
            <person name="Passer A."/>
            <person name="Billmyre B."/>
            <person name="Heitman J."/>
        </authorList>
    </citation>
    <scope>NUCLEOTIDE SEQUENCE [LARGE SCALE GENOMIC DNA]</scope>
    <source>
        <strain evidence="10 11">DSM 27421</strain>
    </source>
</reference>
<evidence type="ECO:0000256" key="6">
    <source>
        <dbReference type="ARBA" id="ARBA00023242"/>
    </source>
</evidence>
<evidence type="ECO:0000256" key="8">
    <source>
        <dbReference type="SAM" id="MobiDB-lite"/>
    </source>
</evidence>
<proteinExistence type="predicted"/>
<dbReference type="InterPro" id="IPR051059">
    <property type="entry name" value="VerF-like"/>
</dbReference>
<feature type="compositionally biased region" description="Low complexity" evidence="8">
    <location>
        <begin position="1078"/>
        <end position="1127"/>
    </location>
</feature>
<dbReference type="AlphaFoldDB" id="A0A5D3AKU6"/>
<dbReference type="GO" id="GO:0005634">
    <property type="term" value="C:nucleus"/>
    <property type="evidence" value="ECO:0007669"/>
    <property type="project" value="UniProtKB-SubCell"/>
</dbReference>
<dbReference type="GO" id="GO:0008270">
    <property type="term" value="F:zinc ion binding"/>
    <property type="evidence" value="ECO:0007669"/>
    <property type="project" value="UniProtKB-KW"/>
</dbReference>
<dbReference type="EMBL" id="NIDF01000291">
    <property type="protein sequence ID" value="TYJ51278.1"/>
    <property type="molecule type" value="Genomic_DNA"/>
</dbReference>
<evidence type="ECO:0000256" key="3">
    <source>
        <dbReference type="ARBA" id="ARBA00022737"/>
    </source>
</evidence>
<keyword evidence="11" id="KW-1185">Reference proteome</keyword>
<evidence type="ECO:0000313" key="10">
    <source>
        <dbReference type="EMBL" id="TYJ51278.1"/>
    </source>
</evidence>
<feature type="domain" description="C2H2-type" evidence="9">
    <location>
        <begin position="48"/>
        <end position="77"/>
    </location>
</feature>
<feature type="region of interest" description="Disordered" evidence="8">
    <location>
        <begin position="1061"/>
        <end position="1141"/>
    </location>
</feature>
<feature type="compositionally biased region" description="Polar residues" evidence="8">
    <location>
        <begin position="393"/>
        <end position="423"/>
    </location>
</feature>
<evidence type="ECO:0000256" key="4">
    <source>
        <dbReference type="ARBA" id="ARBA00022771"/>
    </source>
</evidence>
<feature type="compositionally biased region" description="Basic and acidic residues" evidence="8">
    <location>
        <begin position="147"/>
        <end position="195"/>
    </location>
</feature>
<dbReference type="InterPro" id="IPR013087">
    <property type="entry name" value="Znf_C2H2_type"/>
</dbReference>